<keyword evidence="4" id="KW-0472">Membrane</keyword>
<evidence type="ECO:0000256" key="5">
    <source>
        <dbReference type="SAM" id="MobiDB-lite"/>
    </source>
</evidence>
<dbReference type="InterPro" id="IPR006260">
    <property type="entry name" value="TonB/TolA_C"/>
</dbReference>
<keyword evidence="3" id="KW-1133">Transmembrane helix</keyword>
<dbReference type="NCBIfam" id="TIGR01352">
    <property type="entry name" value="tonB_Cterm"/>
    <property type="match status" value="1"/>
</dbReference>
<dbReference type="GO" id="GO:0055085">
    <property type="term" value="P:transmembrane transport"/>
    <property type="evidence" value="ECO:0007669"/>
    <property type="project" value="InterPro"/>
</dbReference>
<evidence type="ECO:0000256" key="2">
    <source>
        <dbReference type="ARBA" id="ARBA00022692"/>
    </source>
</evidence>
<comment type="subcellular location">
    <subcellularLocation>
        <location evidence="1">Membrane</location>
        <topology evidence="1">Single-pass membrane protein</topology>
    </subcellularLocation>
</comment>
<keyword evidence="2" id="KW-0812">Transmembrane</keyword>
<comment type="caution">
    <text evidence="7">The sequence shown here is derived from an EMBL/GenBank/DDBJ whole genome shotgun (WGS) entry which is preliminary data.</text>
</comment>
<evidence type="ECO:0000259" key="6">
    <source>
        <dbReference type="PROSITE" id="PS52015"/>
    </source>
</evidence>
<evidence type="ECO:0000256" key="1">
    <source>
        <dbReference type="ARBA" id="ARBA00004167"/>
    </source>
</evidence>
<dbReference type="AlphaFoldDB" id="A0A7W6E611"/>
<dbReference type="Proteomes" id="UP000530268">
    <property type="component" value="Unassembled WGS sequence"/>
</dbReference>
<evidence type="ECO:0000256" key="4">
    <source>
        <dbReference type="ARBA" id="ARBA00023136"/>
    </source>
</evidence>
<evidence type="ECO:0000256" key="3">
    <source>
        <dbReference type="ARBA" id="ARBA00022989"/>
    </source>
</evidence>
<gene>
    <name evidence="7" type="ORF">GGR95_003063</name>
</gene>
<evidence type="ECO:0000313" key="8">
    <source>
        <dbReference type="Proteomes" id="UP000530268"/>
    </source>
</evidence>
<proteinExistence type="predicted"/>
<feature type="compositionally biased region" description="Low complexity" evidence="5">
    <location>
        <begin position="136"/>
        <end position="146"/>
    </location>
</feature>
<feature type="region of interest" description="Disordered" evidence="5">
    <location>
        <begin position="118"/>
        <end position="230"/>
    </location>
</feature>
<dbReference type="SUPFAM" id="SSF74653">
    <property type="entry name" value="TolA/TonB C-terminal domain"/>
    <property type="match status" value="1"/>
</dbReference>
<name>A0A7W6E611_9RHOB</name>
<dbReference type="PROSITE" id="PS52015">
    <property type="entry name" value="TONB_CTD"/>
    <property type="match status" value="1"/>
</dbReference>
<sequence>MIASSKTAKALSFILSTVVLVGGMVLAAPPMKVEIEGGGETAAAKMGTSFEDMAVGTLTAEPAEDIAEAPAPADTVETVTAVQTVQPQTTPSPQVTPTVPAPDAVVAMAAIPLAPTPLAAAQPTMPPQIETPTITAQDPASAAPPQSVRPTRRDPEKAAAVVAARPKPQKVARPAPARKKPAAQPRGNAKRNNTQGAANGSDRQAKATSQGTTRKKATQSGNAAVSNYPGQVMRRISRVSKPRVKSRGTAVIAFSIGSGGGLARVSVARSSGSSALDAAAVNVIRKAAPFPAPPRGAKRQFSIRIKGR</sequence>
<feature type="compositionally biased region" description="Low complexity" evidence="5">
    <location>
        <begin position="158"/>
        <end position="175"/>
    </location>
</feature>
<dbReference type="Gene3D" id="3.30.1150.10">
    <property type="match status" value="1"/>
</dbReference>
<organism evidence="7 8">
    <name type="scientific">Sulfitobacter undariae</name>
    <dbReference type="NCBI Taxonomy" id="1563671"/>
    <lineage>
        <taxon>Bacteria</taxon>
        <taxon>Pseudomonadati</taxon>
        <taxon>Pseudomonadota</taxon>
        <taxon>Alphaproteobacteria</taxon>
        <taxon>Rhodobacterales</taxon>
        <taxon>Roseobacteraceae</taxon>
        <taxon>Sulfitobacter</taxon>
    </lineage>
</organism>
<feature type="domain" description="TonB C-terminal" evidence="6">
    <location>
        <begin position="222"/>
        <end position="308"/>
    </location>
</feature>
<accession>A0A7W6E611</accession>
<dbReference type="InterPro" id="IPR037682">
    <property type="entry name" value="TonB_C"/>
</dbReference>
<keyword evidence="8" id="KW-1185">Reference proteome</keyword>
<dbReference type="Pfam" id="PF03544">
    <property type="entry name" value="TonB_C"/>
    <property type="match status" value="1"/>
</dbReference>
<dbReference type="GO" id="GO:0016020">
    <property type="term" value="C:membrane"/>
    <property type="evidence" value="ECO:0007669"/>
    <property type="project" value="UniProtKB-SubCell"/>
</dbReference>
<protein>
    <submittedName>
        <fullName evidence="7">Protein TonB</fullName>
    </submittedName>
</protein>
<dbReference type="EMBL" id="JACIEI010000014">
    <property type="protein sequence ID" value="MBB3995407.1"/>
    <property type="molecule type" value="Genomic_DNA"/>
</dbReference>
<evidence type="ECO:0000313" key="7">
    <source>
        <dbReference type="EMBL" id="MBB3995407.1"/>
    </source>
</evidence>
<dbReference type="RefSeq" id="WP_184567300.1">
    <property type="nucleotide sequence ID" value="NZ_JACIEI010000014.1"/>
</dbReference>
<reference evidence="7 8" key="1">
    <citation type="submission" date="2020-08" db="EMBL/GenBank/DDBJ databases">
        <title>Genomic Encyclopedia of Type Strains, Phase IV (KMG-IV): sequencing the most valuable type-strain genomes for metagenomic binning, comparative biology and taxonomic classification.</title>
        <authorList>
            <person name="Goeker M."/>
        </authorList>
    </citation>
    <scope>NUCLEOTIDE SEQUENCE [LARGE SCALE GENOMIC DNA]</scope>
    <source>
        <strain evidence="7 8">DSM 102234</strain>
    </source>
</reference>
<feature type="compositionally biased region" description="Polar residues" evidence="5">
    <location>
        <begin position="190"/>
        <end position="229"/>
    </location>
</feature>